<dbReference type="Pfam" id="PF04203">
    <property type="entry name" value="Sortase"/>
    <property type="match status" value="1"/>
</dbReference>
<comment type="caution">
    <text evidence="3">The sequence shown here is derived from an EMBL/GenBank/DDBJ whole genome shotgun (WGS) entry which is preliminary data.</text>
</comment>
<keyword evidence="1" id="KW-0378">Hydrolase</keyword>
<dbReference type="NCBIfam" id="NF033748">
    <property type="entry name" value="class_F_sortase"/>
    <property type="match status" value="1"/>
</dbReference>
<evidence type="ECO:0000313" key="4">
    <source>
        <dbReference type="Proteomes" id="UP001592528"/>
    </source>
</evidence>
<gene>
    <name evidence="3" type="ORF">ACEZDJ_11855</name>
</gene>
<dbReference type="InterPro" id="IPR023365">
    <property type="entry name" value="Sortase_dom-sf"/>
</dbReference>
<evidence type="ECO:0000313" key="3">
    <source>
        <dbReference type="EMBL" id="MFC1401980.1"/>
    </source>
</evidence>
<reference evidence="3 4" key="1">
    <citation type="submission" date="2024-09" db="EMBL/GenBank/DDBJ databases">
        <authorList>
            <person name="Lee S.D."/>
        </authorList>
    </citation>
    <scope>NUCLEOTIDE SEQUENCE [LARGE SCALE GENOMIC DNA]</scope>
    <source>
        <strain evidence="3 4">N1-5</strain>
    </source>
</reference>
<organism evidence="3 4">
    <name type="scientific">Streptacidiphilus cavernicola</name>
    <dbReference type="NCBI Taxonomy" id="3342716"/>
    <lineage>
        <taxon>Bacteria</taxon>
        <taxon>Bacillati</taxon>
        <taxon>Actinomycetota</taxon>
        <taxon>Actinomycetes</taxon>
        <taxon>Kitasatosporales</taxon>
        <taxon>Streptomycetaceae</taxon>
        <taxon>Streptacidiphilus</taxon>
    </lineage>
</organism>
<sequence length="243" mass="25706">MTSKRVRNNRVVALVAAAALGTGAWLLYDGSTTVERPPQPSAADAFDAPIPSPSPTDGTGARPKVPARAKVRPLAASVPVRVKIPAIGVDAPVTLLGLDSAGHLQVPDDTDRNLAGWYRNGPAPGTVGNAIIDGHVDTLQGPAVFYLLGSLHKGATVEVDLRDRRAAVFTVDAIEVYPKDAFPSKRVYGPTRDPELRVITCGGGYSRASGYLGNVVLYAHLTATRGSEKSSVRDPSRFLEFRT</sequence>
<accession>A0ABV6UKI6</accession>
<dbReference type="InterPro" id="IPR005754">
    <property type="entry name" value="Sortase"/>
</dbReference>
<dbReference type="InterPro" id="IPR042001">
    <property type="entry name" value="Sortase_F"/>
</dbReference>
<dbReference type="SUPFAM" id="SSF63817">
    <property type="entry name" value="Sortase"/>
    <property type="match status" value="1"/>
</dbReference>
<evidence type="ECO:0000256" key="1">
    <source>
        <dbReference type="ARBA" id="ARBA00022801"/>
    </source>
</evidence>
<feature type="region of interest" description="Disordered" evidence="2">
    <location>
        <begin position="36"/>
        <end position="68"/>
    </location>
</feature>
<dbReference type="Gene3D" id="2.40.260.10">
    <property type="entry name" value="Sortase"/>
    <property type="match status" value="1"/>
</dbReference>
<dbReference type="CDD" id="cd05829">
    <property type="entry name" value="Sortase_F"/>
    <property type="match status" value="1"/>
</dbReference>
<proteinExistence type="predicted"/>
<evidence type="ECO:0000256" key="2">
    <source>
        <dbReference type="SAM" id="MobiDB-lite"/>
    </source>
</evidence>
<name>A0ABV6UKI6_9ACTN</name>
<keyword evidence="4" id="KW-1185">Reference proteome</keyword>
<dbReference type="Proteomes" id="UP001592528">
    <property type="component" value="Unassembled WGS sequence"/>
</dbReference>
<dbReference type="RefSeq" id="WP_051726315.1">
    <property type="nucleotide sequence ID" value="NZ_JBHEZZ010000005.1"/>
</dbReference>
<protein>
    <submittedName>
        <fullName evidence="3">Class F sortase</fullName>
    </submittedName>
</protein>
<dbReference type="EMBL" id="JBHEZZ010000005">
    <property type="protein sequence ID" value="MFC1401980.1"/>
    <property type="molecule type" value="Genomic_DNA"/>
</dbReference>